<organism evidence="1 2">
    <name type="scientific">Sedimentibacter hydroxybenzoicus DSM 7310</name>
    <dbReference type="NCBI Taxonomy" id="1123245"/>
    <lineage>
        <taxon>Bacteria</taxon>
        <taxon>Bacillati</taxon>
        <taxon>Bacillota</taxon>
        <taxon>Tissierellia</taxon>
        <taxon>Sedimentibacter</taxon>
    </lineage>
</organism>
<proteinExistence type="predicted"/>
<keyword evidence="2" id="KW-1185">Reference proteome</keyword>
<protein>
    <submittedName>
        <fullName evidence="1">Uncharacterized protein</fullName>
    </submittedName>
</protein>
<reference evidence="1" key="1">
    <citation type="submission" date="2020-07" db="EMBL/GenBank/DDBJ databases">
        <title>Genomic analysis of a strain of Sedimentibacter Hydroxybenzoicus DSM7310.</title>
        <authorList>
            <person name="Ma S."/>
        </authorList>
    </citation>
    <scope>NUCLEOTIDE SEQUENCE</scope>
    <source>
        <strain evidence="1">DSM 7310</strain>
    </source>
</reference>
<dbReference type="RefSeq" id="WP_179238661.1">
    <property type="nucleotide sequence ID" value="NZ_JACBNQ010000015.1"/>
</dbReference>
<sequence length="49" mass="5734">MNLLGIYIKKYNDFQVIVLEYVSSKAWEGKEKEQLVEEFDSVQNALILP</sequence>
<dbReference type="AlphaFoldDB" id="A0A974BKR0"/>
<accession>A0A974BKR0</accession>
<gene>
    <name evidence="1" type="ORF">HZF24_12490</name>
</gene>
<dbReference type="Proteomes" id="UP000611629">
    <property type="component" value="Unassembled WGS sequence"/>
</dbReference>
<evidence type="ECO:0000313" key="2">
    <source>
        <dbReference type="Proteomes" id="UP000611629"/>
    </source>
</evidence>
<dbReference type="EMBL" id="JACBNQ010000015">
    <property type="protein sequence ID" value="NYB74958.1"/>
    <property type="molecule type" value="Genomic_DNA"/>
</dbReference>
<evidence type="ECO:0000313" key="1">
    <source>
        <dbReference type="EMBL" id="NYB74958.1"/>
    </source>
</evidence>
<name>A0A974BKR0_SEDHY</name>
<comment type="caution">
    <text evidence="1">The sequence shown here is derived from an EMBL/GenBank/DDBJ whole genome shotgun (WGS) entry which is preliminary data.</text>
</comment>